<comment type="caution">
    <text evidence="2">The sequence shown here is derived from an EMBL/GenBank/DDBJ whole genome shotgun (WGS) entry which is preliminary data.</text>
</comment>
<feature type="transmembrane region" description="Helical" evidence="1">
    <location>
        <begin position="226"/>
        <end position="245"/>
    </location>
</feature>
<keyword evidence="1" id="KW-0472">Membrane</keyword>
<protein>
    <submittedName>
        <fullName evidence="2">Uncharacterized protein</fullName>
    </submittedName>
</protein>
<keyword evidence="1" id="KW-0812">Transmembrane</keyword>
<name>A0ABR1VJF5_9PEZI</name>
<accession>A0ABR1VJF5</accession>
<sequence>MVMGHRRGYISSSSILQQINFSYSALQLLESNTEKLRHPAPPTHTIPKPYLKIKHSKWSDEQHNVPTEFDIYDMDQAVSLLVPMALLDGRVAGCVGNLIEFTIYSAEPHDIIQRFAPPSEDYFSEYILSTRAWLEGEGALESAKPSDPDISNLAQSPVRIGSQREPPFLLGHKYVRVRLLVKADRDTLGDKISPLRRDYNKDLELMEKWDCRAGTVVVYVKTYARLAQAVAALTVIGGLIIPFTVLDRIAGVDPFNITMFTWLLSGFILVVAKSLYVRDWPWYDFLAGRVECTRLSDLADVSGVGVQLVLLFFLQRDVSSRFVTQGPYNGVFKRQLNLDRKGDSEKENEEEVRSVASLVQTGGFAIDKPIDLWTMMAAGFIVLKVLNAQGEHLICIDGRKGNFDAARPDHSAAWLTCRDFNEVALERAHDSRKMESSHKREVYMLQRVEFRWTKVLGVYVKDSTFG</sequence>
<keyword evidence="3" id="KW-1185">Reference proteome</keyword>
<feature type="transmembrane region" description="Helical" evidence="1">
    <location>
        <begin position="257"/>
        <end position="276"/>
    </location>
</feature>
<proteinExistence type="predicted"/>
<organism evidence="2 3">
    <name type="scientific">Apiospora hydei</name>
    <dbReference type="NCBI Taxonomy" id="1337664"/>
    <lineage>
        <taxon>Eukaryota</taxon>
        <taxon>Fungi</taxon>
        <taxon>Dikarya</taxon>
        <taxon>Ascomycota</taxon>
        <taxon>Pezizomycotina</taxon>
        <taxon>Sordariomycetes</taxon>
        <taxon>Xylariomycetidae</taxon>
        <taxon>Amphisphaeriales</taxon>
        <taxon>Apiosporaceae</taxon>
        <taxon>Apiospora</taxon>
    </lineage>
</organism>
<keyword evidence="1" id="KW-1133">Transmembrane helix</keyword>
<evidence type="ECO:0000256" key="1">
    <source>
        <dbReference type="SAM" id="Phobius"/>
    </source>
</evidence>
<dbReference type="EMBL" id="JAQQWN010000008">
    <property type="protein sequence ID" value="KAK8071383.1"/>
    <property type="molecule type" value="Genomic_DNA"/>
</dbReference>
<reference evidence="2 3" key="1">
    <citation type="submission" date="2023-01" db="EMBL/GenBank/DDBJ databases">
        <title>Analysis of 21 Apiospora genomes using comparative genomics revels a genus with tremendous synthesis potential of carbohydrate active enzymes and secondary metabolites.</title>
        <authorList>
            <person name="Sorensen T."/>
        </authorList>
    </citation>
    <scope>NUCLEOTIDE SEQUENCE [LARGE SCALE GENOMIC DNA]</scope>
    <source>
        <strain evidence="2 3">CBS 114990</strain>
    </source>
</reference>
<evidence type="ECO:0000313" key="2">
    <source>
        <dbReference type="EMBL" id="KAK8071383.1"/>
    </source>
</evidence>
<gene>
    <name evidence="2" type="ORF">PG997_011586</name>
</gene>
<dbReference type="RefSeq" id="XP_066665191.1">
    <property type="nucleotide sequence ID" value="XM_066815901.1"/>
</dbReference>
<dbReference type="GeneID" id="92048961"/>
<evidence type="ECO:0000313" key="3">
    <source>
        <dbReference type="Proteomes" id="UP001433268"/>
    </source>
</evidence>
<dbReference type="Proteomes" id="UP001433268">
    <property type="component" value="Unassembled WGS sequence"/>
</dbReference>